<protein>
    <submittedName>
        <fullName evidence="1">Acetyltransferase (Isoleucine patch superfamily)</fullName>
    </submittedName>
</protein>
<dbReference type="Proteomes" id="UP000199226">
    <property type="component" value="Unassembled WGS sequence"/>
</dbReference>
<proteinExistence type="predicted"/>
<dbReference type="PANTHER" id="PTHR23416">
    <property type="entry name" value="SIALIC ACID SYNTHASE-RELATED"/>
    <property type="match status" value="1"/>
</dbReference>
<dbReference type="Pfam" id="PF14602">
    <property type="entry name" value="Hexapep_2"/>
    <property type="match status" value="1"/>
</dbReference>
<dbReference type="RefSeq" id="WP_090706852.1">
    <property type="nucleotide sequence ID" value="NZ_FNHH01000036.1"/>
</dbReference>
<dbReference type="InterPro" id="IPR051159">
    <property type="entry name" value="Hexapeptide_acetyltransf"/>
</dbReference>
<keyword evidence="1" id="KW-0808">Transferase</keyword>
<gene>
    <name evidence="1" type="ORF">SAMN05421813_13614</name>
</gene>
<dbReference type="InterPro" id="IPR011004">
    <property type="entry name" value="Trimer_LpxA-like_sf"/>
</dbReference>
<evidence type="ECO:0000313" key="1">
    <source>
        <dbReference type="EMBL" id="SDN04979.1"/>
    </source>
</evidence>
<reference evidence="2" key="1">
    <citation type="submission" date="2016-10" db="EMBL/GenBank/DDBJ databases">
        <authorList>
            <person name="Varghese N."/>
            <person name="Submissions S."/>
        </authorList>
    </citation>
    <scope>NUCLEOTIDE SEQUENCE [LARGE SCALE GENOMIC DNA]</scope>
    <source>
        <strain evidence="2">DSM 24536</strain>
    </source>
</reference>
<keyword evidence="2" id="KW-1185">Reference proteome</keyword>
<dbReference type="SUPFAM" id="SSF51161">
    <property type="entry name" value="Trimeric LpxA-like enzymes"/>
    <property type="match status" value="2"/>
</dbReference>
<dbReference type="EMBL" id="FNHH01000036">
    <property type="protein sequence ID" value="SDN04979.1"/>
    <property type="molecule type" value="Genomic_DNA"/>
</dbReference>
<dbReference type="OrthoDB" id="9801697at2"/>
<dbReference type="Gene3D" id="2.160.10.10">
    <property type="entry name" value="Hexapeptide repeat proteins"/>
    <property type="match status" value="2"/>
</dbReference>
<dbReference type="CDD" id="cd04647">
    <property type="entry name" value="LbH_MAT_like"/>
    <property type="match status" value="1"/>
</dbReference>
<dbReference type="Pfam" id="PF00132">
    <property type="entry name" value="Hexapep"/>
    <property type="match status" value="1"/>
</dbReference>
<name>A0A1G9Y7B5_9SPHI</name>
<dbReference type="InterPro" id="IPR001451">
    <property type="entry name" value="Hexapep"/>
</dbReference>
<dbReference type="GO" id="GO:0016740">
    <property type="term" value="F:transferase activity"/>
    <property type="evidence" value="ECO:0007669"/>
    <property type="project" value="UniProtKB-KW"/>
</dbReference>
<organism evidence="1 2">
    <name type="scientific">Daejeonella rubra</name>
    <dbReference type="NCBI Taxonomy" id="990371"/>
    <lineage>
        <taxon>Bacteria</taxon>
        <taxon>Pseudomonadati</taxon>
        <taxon>Bacteroidota</taxon>
        <taxon>Sphingobacteriia</taxon>
        <taxon>Sphingobacteriales</taxon>
        <taxon>Sphingobacteriaceae</taxon>
        <taxon>Daejeonella</taxon>
    </lineage>
</organism>
<evidence type="ECO:0000313" key="2">
    <source>
        <dbReference type="Proteomes" id="UP000199226"/>
    </source>
</evidence>
<sequence length="228" mass="24939">MKFVHIQAGFIKERFSGDWSKRDIVITLWTMSIFFIRGLVKRIFFKSSKGMVLIGRGVSIRYSHYLETGRDFIVEDYAEINCKSHQGIIAGNRVTIGKNSIIRPSNAYGGAIGEGLRIGNNSSIGPFAYIGCSGFIEIGNNVIMGPRVGIFAENHHFDNLKVPIREQGVERSFVKINDDCWIASNVIILAGVTIGEGCVIASGSVVTKDVPAFSVVAGVPARVVKTRN</sequence>
<accession>A0A1G9Y7B5</accession>
<dbReference type="AlphaFoldDB" id="A0A1G9Y7B5"/>
<dbReference type="STRING" id="990371.SAMN05421813_13614"/>